<gene>
    <name evidence="3" type="ORF">G6F51_001352</name>
</gene>
<evidence type="ECO:0000256" key="1">
    <source>
        <dbReference type="ARBA" id="ARBA00022898"/>
    </source>
</evidence>
<dbReference type="InterPro" id="IPR015421">
    <property type="entry name" value="PyrdxlP-dep_Trfase_major"/>
</dbReference>
<evidence type="ECO:0000259" key="2">
    <source>
        <dbReference type="Pfam" id="PF00266"/>
    </source>
</evidence>
<organism evidence="3 4">
    <name type="scientific">Rhizopus oryzae</name>
    <name type="common">Mucormycosis agent</name>
    <name type="synonym">Rhizopus arrhizus var. delemar</name>
    <dbReference type="NCBI Taxonomy" id="64495"/>
    <lineage>
        <taxon>Eukaryota</taxon>
        <taxon>Fungi</taxon>
        <taxon>Fungi incertae sedis</taxon>
        <taxon>Mucoromycota</taxon>
        <taxon>Mucoromycotina</taxon>
        <taxon>Mucoromycetes</taxon>
        <taxon>Mucorales</taxon>
        <taxon>Mucorineae</taxon>
        <taxon>Rhizopodaceae</taxon>
        <taxon>Rhizopus</taxon>
    </lineage>
</organism>
<evidence type="ECO:0000313" key="4">
    <source>
        <dbReference type="Proteomes" id="UP000717996"/>
    </source>
</evidence>
<dbReference type="SUPFAM" id="SSF53383">
    <property type="entry name" value="PLP-dependent transferases"/>
    <property type="match status" value="1"/>
</dbReference>
<protein>
    <recommendedName>
        <fullName evidence="2">Aminotransferase class V domain-containing protein</fullName>
    </recommendedName>
</protein>
<dbReference type="OMA" id="VCIFDVV"/>
<dbReference type="Pfam" id="PF00266">
    <property type="entry name" value="Aminotran_5"/>
    <property type="match status" value="1"/>
</dbReference>
<evidence type="ECO:0000313" key="3">
    <source>
        <dbReference type="EMBL" id="KAG1552231.1"/>
    </source>
</evidence>
<dbReference type="Proteomes" id="UP000717996">
    <property type="component" value="Unassembled WGS sequence"/>
</dbReference>
<comment type="caution">
    <text evidence="3">The sequence shown here is derived from an EMBL/GenBank/DDBJ whole genome shotgun (WGS) entry which is preliminary data.</text>
</comment>
<dbReference type="EMBL" id="JAANIT010000099">
    <property type="protein sequence ID" value="KAG1552231.1"/>
    <property type="molecule type" value="Genomic_DNA"/>
</dbReference>
<dbReference type="InterPro" id="IPR000192">
    <property type="entry name" value="Aminotrans_V_dom"/>
</dbReference>
<name>A0A9P6YME0_RHIOR</name>
<dbReference type="PANTHER" id="PTHR43092:SF2">
    <property type="entry name" value="HERCYNYLCYSTEINE SULFOXIDE LYASE"/>
    <property type="match status" value="1"/>
</dbReference>
<dbReference type="OrthoDB" id="5978656at2759"/>
<dbReference type="PANTHER" id="PTHR43092">
    <property type="entry name" value="L-CYSTEINE DESULFHYDRASE"/>
    <property type="match status" value="1"/>
</dbReference>
<dbReference type="InterPro" id="IPR015424">
    <property type="entry name" value="PyrdxlP-dep_Trfase"/>
</dbReference>
<dbReference type="AlphaFoldDB" id="A0A9P6YME0"/>
<sequence>MKKSFGREYKKEFPFEEKYLPLSHGSYGAYPKALQPIIDQYRQRAEQHPDRWNRFEVRELIEDNLKRAATLLRCDPKDLVFDLNASTAANNILRSFPFEEGDKILCYQTAYVNCDKTLEFLQNYKKVELVRINLSYPIEDDDVIRLTREAIERENAKESGKIRLCMLDVITSVPGVCKPYKSLVKLLKEYDILSLVDGAHSLGHVELNLTELDPDFFFANCHKWLFTPRGCTVLYVAKRNQGFIHPTVINYAFQHHPDPTDGSTFKEEHLPGVVDVIPFLCVGPALDYRESIGGEEAICEYNHQLAVEGGKLVANMLGTQVMENSTKTLTANMVNIELPIPSTVKLSDYEITRFFMKKSIFEHNSILNVYKNNGKWWVRLCSQIYLELDDFRLAGEIIIKLLKELEQ</sequence>
<accession>A0A9P6YME0</accession>
<dbReference type="Gene3D" id="3.40.640.10">
    <property type="entry name" value="Type I PLP-dependent aspartate aminotransferase-like (Major domain)"/>
    <property type="match status" value="1"/>
</dbReference>
<proteinExistence type="predicted"/>
<keyword evidence="1" id="KW-0663">Pyridoxal phosphate</keyword>
<reference evidence="3" key="1">
    <citation type="journal article" date="2020" name="Microb. Genom.">
        <title>Genetic diversity of clinical and environmental Mucorales isolates obtained from an investigation of mucormycosis cases among solid organ transplant recipients.</title>
        <authorList>
            <person name="Nguyen M.H."/>
            <person name="Kaul D."/>
            <person name="Muto C."/>
            <person name="Cheng S.J."/>
            <person name="Richter R.A."/>
            <person name="Bruno V.M."/>
            <person name="Liu G."/>
            <person name="Beyhan S."/>
            <person name="Sundermann A.J."/>
            <person name="Mounaud S."/>
            <person name="Pasculle A.W."/>
            <person name="Nierman W.C."/>
            <person name="Driscoll E."/>
            <person name="Cumbie R."/>
            <person name="Clancy C.J."/>
            <person name="Dupont C.L."/>
        </authorList>
    </citation>
    <scope>NUCLEOTIDE SEQUENCE</scope>
    <source>
        <strain evidence="3">GL16</strain>
    </source>
</reference>
<feature type="domain" description="Aminotransferase class V" evidence="2">
    <location>
        <begin position="59"/>
        <end position="338"/>
    </location>
</feature>